<dbReference type="Proteomes" id="UP000006512">
    <property type="component" value="Unassembled WGS sequence"/>
</dbReference>
<evidence type="ECO:0000313" key="3">
    <source>
        <dbReference type="Proteomes" id="UP000006512"/>
    </source>
</evidence>
<dbReference type="AlphaFoldDB" id="F4QQG7"/>
<feature type="domain" description="DUF6898" evidence="1">
    <location>
        <begin position="2"/>
        <end position="53"/>
    </location>
</feature>
<dbReference type="RefSeq" id="WP_006274258.1">
    <property type="nucleotide sequence ID" value="NZ_GL883079.1"/>
</dbReference>
<dbReference type="InterPro" id="IPR054193">
    <property type="entry name" value="DUF6898"/>
</dbReference>
<proteinExistence type="predicted"/>
<protein>
    <recommendedName>
        <fullName evidence="1">DUF6898 domain-containing protein</fullName>
    </recommendedName>
</protein>
<dbReference type="Pfam" id="PF21839">
    <property type="entry name" value="DUF6898"/>
    <property type="match status" value="1"/>
</dbReference>
<accession>F4QQG7</accession>
<gene>
    <name evidence="2" type="ORF">ABI_34760</name>
</gene>
<dbReference type="EMBL" id="GL883079">
    <property type="protein sequence ID" value="EGF90454.1"/>
    <property type="molecule type" value="Genomic_DNA"/>
</dbReference>
<dbReference type="OrthoDB" id="7362394at2"/>
<name>F4QQG7_9CAUL</name>
<evidence type="ECO:0000259" key="1">
    <source>
        <dbReference type="Pfam" id="PF21839"/>
    </source>
</evidence>
<sequence>MSEIYLELLRNGNFLKCTAIDAATGEEAIAIGPLNDPEGVKRLAVQKLKNKLAGRKLPPKPGITV</sequence>
<organism evidence="2 3">
    <name type="scientific">Asticcacaulis biprosthecium C19</name>
    <dbReference type="NCBI Taxonomy" id="715226"/>
    <lineage>
        <taxon>Bacteria</taxon>
        <taxon>Pseudomonadati</taxon>
        <taxon>Pseudomonadota</taxon>
        <taxon>Alphaproteobacteria</taxon>
        <taxon>Caulobacterales</taxon>
        <taxon>Caulobacteraceae</taxon>
        <taxon>Asticcacaulis</taxon>
    </lineage>
</organism>
<reference evidence="3" key="1">
    <citation type="submission" date="2011-03" db="EMBL/GenBank/DDBJ databases">
        <title>Draft genome sequence of Brevundimonas diminuta.</title>
        <authorList>
            <person name="Brown P.J.B."/>
            <person name="Buechlein A."/>
            <person name="Hemmerich C."/>
            <person name="Brun Y.V."/>
        </authorList>
    </citation>
    <scope>NUCLEOTIDE SEQUENCE [LARGE SCALE GENOMIC DNA]</scope>
    <source>
        <strain evidence="3">C19</strain>
    </source>
</reference>
<keyword evidence="3" id="KW-1185">Reference proteome</keyword>
<evidence type="ECO:0000313" key="2">
    <source>
        <dbReference type="EMBL" id="EGF90454.1"/>
    </source>
</evidence>
<dbReference type="HOGENOM" id="CLU_203651_0_0_5"/>
<dbReference type="STRING" id="715226.ABI_34760"/>
<dbReference type="eggNOG" id="ENOG5034BRE">
    <property type="taxonomic scope" value="Bacteria"/>
</dbReference>